<evidence type="ECO:0000256" key="4">
    <source>
        <dbReference type="ARBA" id="ARBA00023014"/>
    </source>
</evidence>
<dbReference type="GO" id="GO:0051213">
    <property type="term" value="F:dioxygenase activity"/>
    <property type="evidence" value="ECO:0007669"/>
    <property type="project" value="UniProtKB-KW"/>
</dbReference>
<dbReference type="InterPro" id="IPR036922">
    <property type="entry name" value="Rieske_2Fe-2S_sf"/>
</dbReference>
<proteinExistence type="predicted"/>
<evidence type="ECO:0000313" key="6">
    <source>
        <dbReference type="EMBL" id="SMF07112.1"/>
    </source>
</evidence>
<dbReference type="GO" id="GO:0051537">
    <property type="term" value="F:2 iron, 2 sulfur cluster binding"/>
    <property type="evidence" value="ECO:0007669"/>
    <property type="project" value="UniProtKB-KW"/>
</dbReference>
<accession>A0A1Y6BEF6</accession>
<gene>
    <name evidence="6" type="ORF">SAMN02745746_01091</name>
</gene>
<keyword evidence="2" id="KW-0479">Metal-binding</keyword>
<name>A0A1Y6BEF6_9NEIS</name>
<keyword evidence="1" id="KW-0001">2Fe-2S</keyword>
<dbReference type="AlphaFoldDB" id="A0A1Y6BEF6"/>
<dbReference type="PANTHER" id="PTHR40261:SF1">
    <property type="entry name" value="RIESKE DOMAIN-CONTAINING PROTEIN"/>
    <property type="match status" value="1"/>
</dbReference>
<evidence type="ECO:0000256" key="1">
    <source>
        <dbReference type="ARBA" id="ARBA00022714"/>
    </source>
</evidence>
<keyword evidence="6" id="KW-0560">Oxidoreductase</keyword>
<dbReference type="Gene3D" id="2.102.10.10">
    <property type="entry name" value="Rieske [2Fe-2S] iron-sulphur domain"/>
    <property type="match status" value="1"/>
</dbReference>
<dbReference type="PANTHER" id="PTHR40261">
    <property type="match status" value="1"/>
</dbReference>
<feature type="domain" description="Rieske" evidence="5">
    <location>
        <begin position="7"/>
        <end position="114"/>
    </location>
</feature>
<reference evidence="7" key="1">
    <citation type="submission" date="2017-04" db="EMBL/GenBank/DDBJ databases">
        <authorList>
            <person name="Varghese N."/>
            <person name="Submissions S."/>
        </authorList>
    </citation>
    <scope>NUCLEOTIDE SEQUENCE [LARGE SCALE GENOMIC DNA]</scope>
    <source>
        <strain evidence="7">DSM 22618</strain>
    </source>
</reference>
<evidence type="ECO:0000259" key="5">
    <source>
        <dbReference type="PROSITE" id="PS51296"/>
    </source>
</evidence>
<evidence type="ECO:0000256" key="2">
    <source>
        <dbReference type="ARBA" id="ARBA00022723"/>
    </source>
</evidence>
<keyword evidence="4" id="KW-0411">Iron-sulfur</keyword>
<dbReference type="EMBL" id="FXAG01000004">
    <property type="protein sequence ID" value="SMF07112.1"/>
    <property type="molecule type" value="Genomic_DNA"/>
</dbReference>
<dbReference type="InterPro" id="IPR017941">
    <property type="entry name" value="Rieske_2Fe-2S"/>
</dbReference>
<keyword evidence="7" id="KW-1185">Reference proteome</keyword>
<sequence>MAETANRLICASADLANSGKAVRFEATDAHGHVVSALVFRYQGRIFAYHNSCRHIPVELDLTDGEVFDLTGHYLVCSMHGALYHPESGLCVGGPCRGQRLTPLNVSERDGQVFCVTAAARGDTEKNGER</sequence>
<keyword evidence="3" id="KW-0408">Iron</keyword>
<evidence type="ECO:0000313" key="7">
    <source>
        <dbReference type="Proteomes" id="UP000192920"/>
    </source>
</evidence>
<dbReference type="Pfam" id="PF00355">
    <property type="entry name" value="Rieske"/>
    <property type="match status" value="1"/>
</dbReference>
<dbReference type="Proteomes" id="UP000192920">
    <property type="component" value="Unassembled WGS sequence"/>
</dbReference>
<dbReference type="STRING" id="1123014.SAMN02745746_01091"/>
<keyword evidence="6" id="KW-0223">Dioxygenase</keyword>
<organism evidence="6 7">
    <name type="scientific">Pseudogulbenkiania subflava DSM 22618</name>
    <dbReference type="NCBI Taxonomy" id="1123014"/>
    <lineage>
        <taxon>Bacteria</taxon>
        <taxon>Pseudomonadati</taxon>
        <taxon>Pseudomonadota</taxon>
        <taxon>Betaproteobacteria</taxon>
        <taxon>Neisseriales</taxon>
        <taxon>Chromobacteriaceae</taxon>
        <taxon>Pseudogulbenkiania</taxon>
    </lineage>
</organism>
<dbReference type="RefSeq" id="WP_085275416.1">
    <property type="nucleotide sequence ID" value="NZ_FXAG01000004.1"/>
</dbReference>
<dbReference type="GO" id="GO:0046872">
    <property type="term" value="F:metal ion binding"/>
    <property type="evidence" value="ECO:0007669"/>
    <property type="project" value="UniProtKB-KW"/>
</dbReference>
<dbReference type="SUPFAM" id="SSF50022">
    <property type="entry name" value="ISP domain"/>
    <property type="match status" value="1"/>
</dbReference>
<evidence type="ECO:0000256" key="3">
    <source>
        <dbReference type="ARBA" id="ARBA00023004"/>
    </source>
</evidence>
<protein>
    <submittedName>
        <fullName evidence="6">Ferredoxin subunit of nitrite reductase or a ring-hydroxylating dioxygenase</fullName>
    </submittedName>
</protein>
<dbReference type="PROSITE" id="PS51296">
    <property type="entry name" value="RIESKE"/>
    <property type="match status" value="1"/>
</dbReference>